<evidence type="ECO:0000313" key="4">
    <source>
        <dbReference type="Proteomes" id="UP000184387"/>
    </source>
</evidence>
<proteinExistence type="predicted"/>
<dbReference type="Proteomes" id="UP000184387">
    <property type="component" value="Unassembled WGS sequence"/>
</dbReference>
<feature type="signal peptide" evidence="2">
    <location>
        <begin position="1"/>
        <end position="22"/>
    </location>
</feature>
<dbReference type="STRING" id="198092.SAMN02745194_03628"/>
<evidence type="ECO:0000256" key="1">
    <source>
        <dbReference type="SAM" id="MobiDB-lite"/>
    </source>
</evidence>
<dbReference type="AlphaFoldDB" id="A0A1M6MWU6"/>
<keyword evidence="4" id="KW-1185">Reference proteome</keyword>
<organism evidence="3 4">
    <name type="scientific">Muricoccus roseus</name>
    <dbReference type="NCBI Taxonomy" id="198092"/>
    <lineage>
        <taxon>Bacteria</taxon>
        <taxon>Pseudomonadati</taxon>
        <taxon>Pseudomonadota</taxon>
        <taxon>Alphaproteobacteria</taxon>
        <taxon>Acetobacterales</taxon>
        <taxon>Roseomonadaceae</taxon>
        <taxon>Muricoccus</taxon>
    </lineage>
</organism>
<sequence>MTSKTTLAATFAAALLAVPALAQPADPAVQEMRRERANPTATPWVPAQDRNAAAVDADGVENARGLLAEARAALIRRNAGRAIEALERAETRLLTNSVLASEANRPQTSAALSQIVQARRLAAQGDSASALNALGQAEAALPATPTGPGARPLPPGVPTAVDAPVPPPERRARPMRHGPRPAVPPSPSGMPAETMPRG</sequence>
<feature type="compositionally biased region" description="Low complexity" evidence="1">
    <location>
        <begin position="141"/>
        <end position="150"/>
    </location>
</feature>
<evidence type="ECO:0008006" key="5">
    <source>
        <dbReference type="Google" id="ProtNLM"/>
    </source>
</evidence>
<keyword evidence="2" id="KW-0732">Signal</keyword>
<gene>
    <name evidence="3" type="ORF">SAMN02745194_03628</name>
</gene>
<dbReference type="EMBL" id="FQZF01000023">
    <property type="protein sequence ID" value="SHJ87937.1"/>
    <property type="molecule type" value="Genomic_DNA"/>
</dbReference>
<feature type="region of interest" description="Disordered" evidence="1">
    <location>
        <begin position="141"/>
        <end position="198"/>
    </location>
</feature>
<feature type="chain" id="PRO_5012839002" description="YfdX protein" evidence="2">
    <location>
        <begin position="23"/>
        <end position="198"/>
    </location>
</feature>
<evidence type="ECO:0000256" key="2">
    <source>
        <dbReference type="SAM" id="SignalP"/>
    </source>
</evidence>
<dbReference type="OrthoDB" id="7285021at2"/>
<dbReference type="RefSeq" id="WP_073137282.1">
    <property type="nucleotide sequence ID" value="NZ_FQZF01000023.1"/>
</dbReference>
<name>A0A1M6MWU6_9PROT</name>
<accession>A0A1M6MWU6</accession>
<protein>
    <recommendedName>
        <fullName evidence="5">YfdX protein</fullName>
    </recommendedName>
</protein>
<evidence type="ECO:0000313" key="3">
    <source>
        <dbReference type="EMBL" id="SHJ87937.1"/>
    </source>
</evidence>
<reference evidence="3 4" key="1">
    <citation type="submission" date="2016-11" db="EMBL/GenBank/DDBJ databases">
        <authorList>
            <person name="Jaros S."/>
            <person name="Januszkiewicz K."/>
            <person name="Wedrychowicz H."/>
        </authorList>
    </citation>
    <scope>NUCLEOTIDE SEQUENCE [LARGE SCALE GENOMIC DNA]</scope>
    <source>
        <strain evidence="3 4">DSM 14916</strain>
    </source>
</reference>